<dbReference type="PROSITE" id="PS01175">
    <property type="entry name" value="RIBONUCLEASE_II"/>
    <property type="match status" value="1"/>
</dbReference>
<dbReference type="GO" id="GO:0006402">
    <property type="term" value="P:mRNA catabolic process"/>
    <property type="evidence" value="ECO:0007669"/>
    <property type="project" value="TreeGrafter"/>
</dbReference>
<evidence type="ECO:0000313" key="4">
    <source>
        <dbReference type="EMBL" id="KAJ1719083.1"/>
    </source>
</evidence>
<accession>A0A9W8CPG8</accession>
<proteinExistence type="predicted"/>
<reference evidence="4" key="1">
    <citation type="submission" date="2022-07" db="EMBL/GenBank/DDBJ databases">
        <title>Phylogenomic reconstructions and comparative analyses of Kickxellomycotina fungi.</title>
        <authorList>
            <person name="Reynolds N.K."/>
            <person name="Stajich J.E."/>
            <person name="Barry K."/>
            <person name="Grigoriev I.V."/>
            <person name="Crous P."/>
            <person name="Smith M.E."/>
        </authorList>
    </citation>
    <scope>NUCLEOTIDE SEQUENCE</scope>
    <source>
        <strain evidence="4">NBRC 32514</strain>
    </source>
</reference>
<evidence type="ECO:0000259" key="2">
    <source>
        <dbReference type="Pfam" id="PF00773"/>
    </source>
</evidence>
<sequence>DSNRLIEEFMLLANMSVAARITASFPEAALLRRHPPPLSRRLDEVCEQLRHAGIDINPTSSGDIQQSLNSIADPGLRFTIESMLTAPMQRAVYFSTHSIKDTSGFSHYALHVPLYTHFTSPIRRYADIIVHRTLEASLAVDGYHLTSPHHHPLLPPRYSQYFPSTPASGSLTGDRAEASEMLIPKPDQISAIAHRCNLRKDAAKKAQDESSKLFLVKYLESAVSKTGLPGVLTSAIVTKVKQNGFVVTLPMFGIESIIYMDRMADVKGQVHTTDGREWKLDMWSVDPAKLTLVWNALTPVSNSDNEDELTRMVSALVIDSDGQRNTRRACQTDSERYMLELRVFDRVTVCVQPLAQPPSLSVRLAMPRLD</sequence>
<dbReference type="AlphaFoldDB" id="A0A9W8CPG8"/>
<keyword evidence="1" id="KW-0271">Exosome</keyword>
<dbReference type="Pfam" id="PF17215">
    <property type="entry name" value="Rrp44_S1"/>
    <property type="match status" value="1"/>
</dbReference>
<dbReference type="Gene3D" id="2.40.50.140">
    <property type="entry name" value="Nucleic acid-binding proteins"/>
    <property type="match status" value="1"/>
</dbReference>
<keyword evidence="5" id="KW-1185">Reference proteome</keyword>
<dbReference type="PANTHER" id="PTHR23355:SF9">
    <property type="entry name" value="DIS3-LIKE EXONUCLEASE 2"/>
    <property type="match status" value="1"/>
</dbReference>
<dbReference type="InterPro" id="IPR050180">
    <property type="entry name" value="RNR_Ribonuclease"/>
</dbReference>
<organism evidence="4 5">
    <name type="scientific">Coemansia erecta</name>
    <dbReference type="NCBI Taxonomy" id="147472"/>
    <lineage>
        <taxon>Eukaryota</taxon>
        <taxon>Fungi</taxon>
        <taxon>Fungi incertae sedis</taxon>
        <taxon>Zoopagomycota</taxon>
        <taxon>Kickxellomycotina</taxon>
        <taxon>Kickxellomycetes</taxon>
        <taxon>Kickxellales</taxon>
        <taxon>Kickxellaceae</taxon>
        <taxon>Coemansia</taxon>
    </lineage>
</organism>
<dbReference type="PANTHER" id="PTHR23355">
    <property type="entry name" value="RIBONUCLEASE"/>
    <property type="match status" value="1"/>
</dbReference>
<evidence type="ECO:0000256" key="1">
    <source>
        <dbReference type="ARBA" id="ARBA00022835"/>
    </source>
</evidence>
<dbReference type="GO" id="GO:0000932">
    <property type="term" value="C:P-body"/>
    <property type="evidence" value="ECO:0007669"/>
    <property type="project" value="TreeGrafter"/>
</dbReference>
<dbReference type="GO" id="GO:0000178">
    <property type="term" value="C:exosome (RNase complex)"/>
    <property type="evidence" value="ECO:0007669"/>
    <property type="project" value="UniProtKB-KW"/>
</dbReference>
<evidence type="ECO:0000313" key="5">
    <source>
        <dbReference type="Proteomes" id="UP001149813"/>
    </source>
</evidence>
<evidence type="ECO:0008006" key="6">
    <source>
        <dbReference type="Google" id="ProtNLM"/>
    </source>
</evidence>
<dbReference type="EMBL" id="JANBOJ010000499">
    <property type="protein sequence ID" value="KAJ1719083.1"/>
    <property type="molecule type" value="Genomic_DNA"/>
</dbReference>
<comment type="caution">
    <text evidence="4">The sequence shown here is derived from an EMBL/GenBank/DDBJ whole genome shotgun (WGS) entry which is preliminary data.</text>
</comment>
<dbReference type="InterPro" id="IPR022966">
    <property type="entry name" value="RNase_II/R_CS"/>
</dbReference>
<feature type="domain" description="RNB" evidence="2">
    <location>
        <begin position="1"/>
        <end position="138"/>
    </location>
</feature>
<dbReference type="OrthoDB" id="372421at2759"/>
<dbReference type="InterPro" id="IPR033770">
    <property type="entry name" value="RRP44_S1"/>
</dbReference>
<feature type="non-terminal residue" evidence="4">
    <location>
        <position position="1"/>
    </location>
</feature>
<dbReference type="InterPro" id="IPR012340">
    <property type="entry name" value="NA-bd_OB-fold"/>
</dbReference>
<dbReference type="GO" id="GO:0000175">
    <property type="term" value="F:3'-5'-RNA exonuclease activity"/>
    <property type="evidence" value="ECO:0007669"/>
    <property type="project" value="TreeGrafter"/>
</dbReference>
<evidence type="ECO:0000259" key="3">
    <source>
        <dbReference type="Pfam" id="PF17215"/>
    </source>
</evidence>
<dbReference type="Pfam" id="PF00773">
    <property type="entry name" value="RNB"/>
    <property type="match status" value="1"/>
</dbReference>
<dbReference type="Proteomes" id="UP001149813">
    <property type="component" value="Unassembled WGS sequence"/>
</dbReference>
<dbReference type="SUPFAM" id="SSF50249">
    <property type="entry name" value="Nucleic acid-binding proteins"/>
    <property type="match status" value="1"/>
</dbReference>
<dbReference type="InterPro" id="IPR001900">
    <property type="entry name" value="RNase_II/R"/>
</dbReference>
<gene>
    <name evidence="4" type="ORF">LPJ53_006084</name>
</gene>
<dbReference type="GO" id="GO:0003723">
    <property type="term" value="F:RNA binding"/>
    <property type="evidence" value="ECO:0007669"/>
    <property type="project" value="InterPro"/>
</dbReference>
<feature type="domain" description="Exosome complex exonuclease RRP44 S1" evidence="3">
    <location>
        <begin position="234"/>
        <end position="282"/>
    </location>
</feature>
<name>A0A9W8CPG8_9FUNG</name>
<protein>
    <recommendedName>
        <fullName evidence="6">RNB-domain-containing protein</fullName>
    </recommendedName>
</protein>